<gene>
    <name evidence="2" type="ORF">KEG57_03300</name>
</gene>
<dbReference type="RefSeq" id="WP_272418066.1">
    <property type="nucleotide sequence ID" value="NZ_JAGTJJ010000001.1"/>
</dbReference>
<dbReference type="InterPro" id="IPR011447">
    <property type="entry name" value="DUF1552"/>
</dbReference>
<sequence>MKYNPKSRRLFLCGAGAALVLPALRSLMPREAYAGPETTPPRYIQVLNPYGPSASLYYGALKANQNIEPYVNVKALSELEGAMSPILGDAFTPFTNKLSVLRGIDVLAENWNHQYCFPTCASSYAAGLDNDEAPPTSGQESIDVLLSNSAKMYGPEVPAVRRSVVLNPVITDDYSKNRSFSWRSTNAKLEMVRPVKQTQAFFDAFASGFGAVGDGDPRETALLQAVHADYKKVRDSSRISAADKQKLESYMSLVADIQKGAGTCSPAMQEDEVDIEAVIANQFRILAAAMVCDLTRVASITLGMSMGTYPRHEQHHKIYGKTLSGATASELAVDLKLTGARVAKLLGILDAVVEPSGTLLDNSLVYWSMQYGCVVIGGEHSANGMPVMVAGGAGGKLKQGHYIDFREPASETLHDDSRRGIPMNNLLVTFMNCMGLSSSDYEATPGKGYGSYPPNALAKKPNGAFWDTTAGRRSPVPFLYTGEAMG</sequence>
<keyword evidence="1" id="KW-0732">Signal</keyword>
<dbReference type="Proteomes" id="UP001151081">
    <property type="component" value="Unassembled WGS sequence"/>
</dbReference>
<keyword evidence="3" id="KW-1185">Reference proteome</keyword>
<comment type="caution">
    <text evidence="2">The sequence shown here is derived from an EMBL/GenBank/DDBJ whole genome shotgun (WGS) entry which is preliminary data.</text>
</comment>
<evidence type="ECO:0000313" key="2">
    <source>
        <dbReference type="EMBL" id="MDC3979511.1"/>
    </source>
</evidence>
<evidence type="ECO:0000256" key="1">
    <source>
        <dbReference type="SAM" id="SignalP"/>
    </source>
</evidence>
<proteinExistence type="predicted"/>
<dbReference type="InterPro" id="IPR006311">
    <property type="entry name" value="TAT_signal"/>
</dbReference>
<dbReference type="Pfam" id="PF07586">
    <property type="entry name" value="HXXSHH"/>
    <property type="match status" value="1"/>
</dbReference>
<reference evidence="2 3" key="1">
    <citation type="submission" date="2021-04" db="EMBL/GenBank/DDBJ databases">
        <title>Genome analysis of Polyangium sp.</title>
        <authorList>
            <person name="Li Y."/>
            <person name="Wang J."/>
        </authorList>
    </citation>
    <scope>NUCLEOTIDE SEQUENCE [LARGE SCALE GENOMIC DNA]</scope>
    <source>
        <strain evidence="2 3">SDU14</strain>
    </source>
</reference>
<evidence type="ECO:0000313" key="3">
    <source>
        <dbReference type="Proteomes" id="UP001151081"/>
    </source>
</evidence>
<dbReference type="PROSITE" id="PS51318">
    <property type="entry name" value="TAT"/>
    <property type="match status" value="1"/>
</dbReference>
<protein>
    <submittedName>
        <fullName evidence="2">DUF1552 domain-containing protein</fullName>
    </submittedName>
</protein>
<organism evidence="2 3">
    <name type="scientific">Polyangium jinanense</name>
    <dbReference type="NCBI Taxonomy" id="2829994"/>
    <lineage>
        <taxon>Bacteria</taxon>
        <taxon>Pseudomonadati</taxon>
        <taxon>Myxococcota</taxon>
        <taxon>Polyangia</taxon>
        <taxon>Polyangiales</taxon>
        <taxon>Polyangiaceae</taxon>
        <taxon>Polyangium</taxon>
    </lineage>
</organism>
<feature type="signal peptide" evidence="1">
    <location>
        <begin position="1"/>
        <end position="34"/>
    </location>
</feature>
<feature type="chain" id="PRO_5040808391" evidence="1">
    <location>
        <begin position="35"/>
        <end position="486"/>
    </location>
</feature>
<name>A0A9X3X132_9BACT</name>
<accession>A0A9X3X132</accession>
<dbReference type="EMBL" id="JAGTJJ010000001">
    <property type="protein sequence ID" value="MDC3979511.1"/>
    <property type="molecule type" value="Genomic_DNA"/>
</dbReference>
<dbReference type="AlphaFoldDB" id="A0A9X3X132"/>